<accession>A0A2H0TYS8</accession>
<reference evidence="2" key="1">
    <citation type="submission" date="2017-09" db="EMBL/GenBank/DDBJ databases">
        <title>Depth-based differentiation of microbial function through sediment-hosted aquifers and enrichment of novel symbionts in the deep terrestrial subsurface.</title>
        <authorList>
            <person name="Probst A.J."/>
            <person name="Ladd B."/>
            <person name="Jarett J.K."/>
            <person name="Geller-Mcgrath D.E."/>
            <person name="Sieber C.M.K."/>
            <person name="Emerson J.B."/>
            <person name="Anantharaman K."/>
            <person name="Thomas B.C."/>
            <person name="Malmstrom R."/>
            <person name="Stieglmeier M."/>
            <person name="Klingl A."/>
            <person name="Woyke T."/>
            <person name="Ryan C.M."/>
            <person name="Banfield J.F."/>
        </authorList>
    </citation>
    <scope>NUCLEOTIDE SEQUENCE [LARGE SCALE GENOMIC DNA]</scope>
</reference>
<evidence type="ECO:0000313" key="1">
    <source>
        <dbReference type="EMBL" id="PIR78377.1"/>
    </source>
</evidence>
<organism evidence="1 2">
    <name type="scientific">Candidatus Magasanikbacteria bacterium CG10_big_fil_rev_8_21_14_0_10_36_16</name>
    <dbReference type="NCBI Taxonomy" id="1974645"/>
    <lineage>
        <taxon>Bacteria</taxon>
        <taxon>Candidatus Magasanikiibacteriota</taxon>
    </lineage>
</organism>
<proteinExistence type="predicted"/>
<dbReference type="AlphaFoldDB" id="A0A2H0TYS8"/>
<name>A0A2H0TYS8_9BACT</name>
<comment type="caution">
    <text evidence="1">The sequence shown here is derived from an EMBL/GenBank/DDBJ whole genome shotgun (WGS) entry which is preliminary data.</text>
</comment>
<sequence>MSEIEELSIPIEERATFFKRSIFLPLIQGLPVNEAVEKLFNLWKKDPVDLDIEVLPSLGEPRPKLLEARLNLLITLLNVVTKYPKIAEEIGLDDKFDHMSEEDFQDDDDEVEPEKNLLQTLKKYNINPFVLRFANSNSKEKIAEELSDVSNEEEALSTLLSIILDEIEESNSVADTKIVDKFLLLLNTLKVIPLKENRKPFFPFGIVSGFVGSDQGSQIIMADDKKFKKQLLEFYQSKKGLWKTVVYIQE</sequence>
<evidence type="ECO:0000313" key="2">
    <source>
        <dbReference type="Proteomes" id="UP000230852"/>
    </source>
</evidence>
<protein>
    <submittedName>
        <fullName evidence="1">Uncharacterized protein</fullName>
    </submittedName>
</protein>
<dbReference type="Proteomes" id="UP000230852">
    <property type="component" value="Unassembled WGS sequence"/>
</dbReference>
<gene>
    <name evidence="1" type="ORF">COU28_01855</name>
</gene>
<dbReference type="EMBL" id="PFBU01000037">
    <property type="protein sequence ID" value="PIR78377.1"/>
    <property type="molecule type" value="Genomic_DNA"/>
</dbReference>